<dbReference type="EnsemblMetazoa" id="XM_019997575.1">
    <property type="protein sequence ID" value="XP_019853134.1"/>
    <property type="gene ID" value="LOC100639362"/>
</dbReference>
<dbReference type="GO" id="GO:0015629">
    <property type="term" value="C:actin cytoskeleton"/>
    <property type="evidence" value="ECO:0007669"/>
    <property type="project" value="TreeGrafter"/>
</dbReference>
<reference evidence="2" key="2">
    <citation type="submission" date="2024-06" db="UniProtKB">
        <authorList>
            <consortium name="EnsemblMetazoa"/>
        </authorList>
    </citation>
    <scope>IDENTIFICATION</scope>
</reference>
<dbReference type="SMART" id="SM00033">
    <property type="entry name" value="CH"/>
    <property type="match status" value="1"/>
</dbReference>
<dbReference type="GO" id="GO:0007015">
    <property type="term" value="P:actin filament organization"/>
    <property type="evidence" value="ECO:0007669"/>
    <property type="project" value="TreeGrafter"/>
</dbReference>
<keyword evidence="3" id="KW-1185">Reference proteome</keyword>
<dbReference type="PROSITE" id="PS50021">
    <property type="entry name" value="CH"/>
    <property type="match status" value="1"/>
</dbReference>
<protein>
    <recommendedName>
        <fullName evidence="1">Calponin-homology (CH) domain-containing protein</fullName>
    </recommendedName>
</protein>
<accession>A0AAN0J7Y4</accession>
<dbReference type="AlphaFoldDB" id="A0AAN0J7Y4"/>
<evidence type="ECO:0000313" key="3">
    <source>
        <dbReference type="Proteomes" id="UP000007879"/>
    </source>
</evidence>
<dbReference type="SUPFAM" id="SSF47576">
    <property type="entry name" value="Calponin-homology domain, CH-domain"/>
    <property type="match status" value="1"/>
</dbReference>
<dbReference type="Proteomes" id="UP000007879">
    <property type="component" value="Unassembled WGS sequence"/>
</dbReference>
<organism evidence="2 3">
    <name type="scientific">Amphimedon queenslandica</name>
    <name type="common">Sponge</name>
    <dbReference type="NCBI Taxonomy" id="400682"/>
    <lineage>
        <taxon>Eukaryota</taxon>
        <taxon>Metazoa</taxon>
        <taxon>Porifera</taxon>
        <taxon>Demospongiae</taxon>
        <taxon>Heteroscleromorpha</taxon>
        <taxon>Haplosclerida</taxon>
        <taxon>Niphatidae</taxon>
        <taxon>Amphimedon</taxon>
    </lineage>
</organism>
<dbReference type="Gene3D" id="1.10.418.10">
    <property type="entry name" value="Calponin-like domain"/>
    <property type="match status" value="1"/>
</dbReference>
<dbReference type="PANTHER" id="PTHR47385:SF14">
    <property type="entry name" value="TRANSGELIN"/>
    <property type="match status" value="1"/>
</dbReference>
<dbReference type="PANTHER" id="PTHR47385">
    <property type="entry name" value="CALPONIN"/>
    <property type="match status" value="1"/>
</dbReference>
<dbReference type="Pfam" id="PF00307">
    <property type="entry name" value="CH"/>
    <property type="match status" value="1"/>
</dbReference>
<dbReference type="InterPro" id="IPR036872">
    <property type="entry name" value="CH_dom_sf"/>
</dbReference>
<evidence type="ECO:0000313" key="2">
    <source>
        <dbReference type="EnsemblMetazoa" id="XP_019853134.1"/>
    </source>
</evidence>
<dbReference type="InterPro" id="IPR050606">
    <property type="entry name" value="Calponin-like"/>
</dbReference>
<sequence>MAQFRAEKAGINAEVQQKLEQMYDVELELECRMWMEAITGEPFPECSPEELDEIERDFPGKEFYLALHNGIYLCKLIKALHPPALPGLRLVKPRNPFQERDLIDHFLKACLEYGVSKDCLFETEDLHSATNMNMVVSGIIALGSTVSQHVHVILCYASLHHQHIKTRLRERGVSISTCK</sequence>
<dbReference type="CDD" id="cd00014">
    <property type="entry name" value="CH_SF"/>
    <property type="match status" value="1"/>
</dbReference>
<dbReference type="GeneID" id="100639362"/>
<reference evidence="3" key="1">
    <citation type="journal article" date="2010" name="Nature">
        <title>The Amphimedon queenslandica genome and the evolution of animal complexity.</title>
        <authorList>
            <person name="Srivastava M."/>
            <person name="Simakov O."/>
            <person name="Chapman J."/>
            <person name="Fahey B."/>
            <person name="Gauthier M.E."/>
            <person name="Mitros T."/>
            <person name="Richards G.S."/>
            <person name="Conaco C."/>
            <person name="Dacre M."/>
            <person name="Hellsten U."/>
            <person name="Larroux C."/>
            <person name="Putnam N.H."/>
            <person name="Stanke M."/>
            <person name="Adamska M."/>
            <person name="Darling A."/>
            <person name="Degnan S.M."/>
            <person name="Oakley T.H."/>
            <person name="Plachetzki D.C."/>
            <person name="Zhai Y."/>
            <person name="Adamski M."/>
            <person name="Calcino A."/>
            <person name="Cummins S.F."/>
            <person name="Goodstein D.M."/>
            <person name="Harris C."/>
            <person name="Jackson D.J."/>
            <person name="Leys S.P."/>
            <person name="Shu S."/>
            <person name="Woodcroft B.J."/>
            <person name="Vervoort M."/>
            <person name="Kosik K.S."/>
            <person name="Manning G."/>
            <person name="Degnan B.M."/>
            <person name="Rokhsar D.S."/>
        </authorList>
    </citation>
    <scope>NUCLEOTIDE SEQUENCE [LARGE SCALE GENOMIC DNA]</scope>
</reference>
<dbReference type="GO" id="GO:0051015">
    <property type="term" value="F:actin filament binding"/>
    <property type="evidence" value="ECO:0007669"/>
    <property type="project" value="TreeGrafter"/>
</dbReference>
<feature type="domain" description="Calponin-homology (CH)" evidence="1">
    <location>
        <begin position="25"/>
        <end position="147"/>
    </location>
</feature>
<evidence type="ECO:0000259" key="1">
    <source>
        <dbReference type="PROSITE" id="PS50021"/>
    </source>
</evidence>
<dbReference type="RefSeq" id="XP_019853134.1">
    <property type="nucleotide sequence ID" value="XM_019997575.1"/>
</dbReference>
<name>A0AAN0J7Y4_AMPQE</name>
<dbReference type="KEGG" id="aqu:100639362"/>
<dbReference type="InterPro" id="IPR001715">
    <property type="entry name" value="CH_dom"/>
</dbReference>
<proteinExistence type="predicted"/>